<dbReference type="Proteomes" id="UP000308092">
    <property type="component" value="Unassembled WGS sequence"/>
</dbReference>
<reference evidence="1 2" key="1">
    <citation type="submission" date="2019-03" db="EMBL/GenBank/DDBJ databases">
        <title>The genome sequence of a newly discovered highly antifungal drug resistant Aspergillus species, Aspergillus tanneri NIH 1004.</title>
        <authorList>
            <person name="Mounaud S."/>
            <person name="Singh I."/>
            <person name="Joardar V."/>
            <person name="Pakala S."/>
            <person name="Pakala S."/>
            <person name="Venepally P."/>
            <person name="Hoover J."/>
            <person name="Nierman W."/>
            <person name="Chung J."/>
            <person name="Losada L."/>
        </authorList>
    </citation>
    <scope>NUCLEOTIDE SEQUENCE [LARGE SCALE GENOMIC DNA]</scope>
    <source>
        <strain evidence="1 2">NIH1004</strain>
    </source>
</reference>
<evidence type="ECO:0000313" key="1">
    <source>
        <dbReference type="EMBL" id="THC87571.1"/>
    </source>
</evidence>
<protein>
    <submittedName>
        <fullName evidence="1">Uncharacterized protein</fullName>
    </submittedName>
</protein>
<sequence>MGPHQESKTKYIAEKMGASGVDFEVVRTLKNVILPMNG</sequence>
<proteinExistence type="predicted"/>
<dbReference type="AlphaFoldDB" id="A0A4S3J481"/>
<dbReference type="EMBL" id="SOSA01001133">
    <property type="protein sequence ID" value="THC87571.1"/>
    <property type="molecule type" value="Genomic_DNA"/>
</dbReference>
<keyword evidence="2" id="KW-1185">Reference proteome</keyword>
<evidence type="ECO:0000313" key="2">
    <source>
        <dbReference type="Proteomes" id="UP000308092"/>
    </source>
</evidence>
<accession>A0A4S3J481</accession>
<comment type="caution">
    <text evidence="1">The sequence shown here is derived from an EMBL/GenBank/DDBJ whole genome shotgun (WGS) entry which is preliminary data.</text>
</comment>
<organism evidence="1 2">
    <name type="scientific">Aspergillus tanneri</name>
    <dbReference type="NCBI Taxonomy" id="1220188"/>
    <lineage>
        <taxon>Eukaryota</taxon>
        <taxon>Fungi</taxon>
        <taxon>Dikarya</taxon>
        <taxon>Ascomycota</taxon>
        <taxon>Pezizomycotina</taxon>
        <taxon>Eurotiomycetes</taxon>
        <taxon>Eurotiomycetidae</taxon>
        <taxon>Eurotiales</taxon>
        <taxon>Aspergillaceae</taxon>
        <taxon>Aspergillus</taxon>
        <taxon>Aspergillus subgen. Circumdati</taxon>
    </lineage>
</organism>
<dbReference type="VEuPathDB" id="FungiDB:EYZ11_012981"/>
<name>A0A4S3J481_9EURO</name>
<gene>
    <name evidence="1" type="ORF">EYZ11_012981</name>
</gene>